<accession>A0A4Y2N8A4</accession>
<dbReference type="Proteomes" id="UP000499080">
    <property type="component" value="Unassembled WGS sequence"/>
</dbReference>
<keyword evidence="2" id="KW-1185">Reference proteome</keyword>
<gene>
    <name evidence="1" type="ORF">AVEN_240770_1</name>
</gene>
<evidence type="ECO:0000313" key="1">
    <source>
        <dbReference type="EMBL" id="GBN35501.1"/>
    </source>
</evidence>
<evidence type="ECO:0000313" key="2">
    <source>
        <dbReference type="Proteomes" id="UP000499080"/>
    </source>
</evidence>
<proteinExistence type="predicted"/>
<name>A0A4Y2N8A4_ARAVE</name>
<sequence>MTRTEPQVAPPLQTCHTGGRTFDHDVQFNVQQAPYFTFKPTGEFFSRLSRILTPYGTFCVQLRLSRSRLRVETGVKFLPLKSHIEIHPSTWLHFSAIPFPRLLLPQHACTTLYNIA</sequence>
<dbReference type="AlphaFoldDB" id="A0A4Y2N8A4"/>
<comment type="caution">
    <text evidence="1">The sequence shown here is derived from an EMBL/GenBank/DDBJ whole genome shotgun (WGS) entry which is preliminary data.</text>
</comment>
<organism evidence="1 2">
    <name type="scientific">Araneus ventricosus</name>
    <name type="common">Orbweaver spider</name>
    <name type="synonym">Epeira ventricosa</name>
    <dbReference type="NCBI Taxonomy" id="182803"/>
    <lineage>
        <taxon>Eukaryota</taxon>
        <taxon>Metazoa</taxon>
        <taxon>Ecdysozoa</taxon>
        <taxon>Arthropoda</taxon>
        <taxon>Chelicerata</taxon>
        <taxon>Arachnida</taxon>
        <taxon>Araneae</taxon>
        <taxon>Araneomorphae</taxon>
        <taxon>Entelegynae</taxon>
        <taxon>Araneoidea</taxon>
        <taxon>Araneidae</taxon>
        <taxon>Araneus</taxon>
    </lineage>
</organism>
<dbReference type="EMBL" id="BGPR01008705">
    <property type="protein sequence ID" value="GBN35501.1"/>
    <property type="molecule type" value="Genomic_DNA"/>
</dbReference>
<reference evidence="1 2" key="1">
    <citation type="journal article" date="2019" name="Sci. Rep.">
        <title>Orb-weaving spider Araneus ventricosus genome elucidates the spidroin gene catalogue.</title>
        <authorList>
            <person name="Kono N."/>
            <person name="Nakamura H."/>
            <person name="Ohtoshi R."/>
            <person name="Moran D.A.P."/>
            <person name="Shinohara A."/>
            <person name="Yoshida Y."/>
            <person name="Fujiwara M."/>
            <person name="Mori M."/>
            <person name="Tomita M."/>
            <person name="Arakawa K."/>
        </authorList>
    </citation>
    <scope>NUCLEOTIDE SEQUENCE [LARGE SCALE GENOMIC DNA]</scope>
</reference>
<protein>
    <submittedName>
        <fullName evidence="1">Uncharacterized protein</fullName>
    </submittedName>
</protein>